<feature type="compositionally biased region" description="Low complexity" evidence="1">
    <location>
        <begin position="35"/>
        <end position="51"/>
    </location>
</feature>
<evidence type="ECO:0000313" key="4">
    <source>
        <dbReference type="Proteomes" id="UP000192758"/>
    </source>
</evidence>
<keyword evidence="2" id="KW-0472">Membrane</keyword>
<evidence type="ECO:0000256" key="1">
    <source>
        <dbReference type="SAM" id="MobiDB-lite"/>
    </source>
</evidence>
<evidence type="ECO:0000313" key="3">
    <source>
        <dbReference type="EMBL" id="OQS54323.1"/>
    </source>
</evidence>
<keyword evidence="2" id="KW-1133">Transmembrane helix</keyword>
<feature type="transmembrane region" description="Helical" evidence="2">
    <location>
        <begin position="59"/>
        <end position="78"/>
    </location>
</feature>
<gene>
    <name evidence="3" type="ORF">EHP00_1028</name>
</gene>
<reference evidence="3 4" key="1">
    <citation type="journal article" date="2017" name="Environ. Microbiol.">
        <title>Decay of the glycolytic pathway and adaptation to intranuclear parasitism within Enterocytozoonidae microsporidia.</title>
        <authorList>
            <person name="Wiredu Boakye D."/>
            <person name="Jaroenlak P."/>
            <person name="Prachumwat A."/>
            <person name="Williams T.A."/>
            <person name="Bateman K.S."/>
            <person name="Itsathitphaisarn O."/>
            <person name="Sritunyalucksana K."/>
            <person name="Paszkiewicz K.H."/>
            <person name="Moore K.A."/>
            <person name="Stentiford G.D."/>
            <person name="Williams B.A."/>
        </authorList>
    </citation>
    <scope>NUCLEOTIDE SEQUENCE [LARGE SCALE GENOMIC DNA]</scope>
    <source>
        <strain evidence="3 4">TH1</strain>
    </source>
</reference>
<name>A0A1W0E520_9MICR</name>
<sequence length="241" mass="27548">MICKGLINFTSFIKSFKKIFVPDLMAEETTKTEQETTTQNSNTNTSSKNSGNGQSNLKWFLITLCVFIVFIVFSEYIIKSSVFLVTTGLYIAFVLILVSLIAYIFLSNSILSVICFICLLLDCVYMFINRNVVYKVYIRSLRTEKAEKEFLSLFKQRSAVILIYDGNGKGTRYIQSNIKKSPIKEFIASKNSIKDEFKIKVKVKFQPFGTPTGIVKRIVMAIPIRINNQQIKKYKIKVIGD</sequence>
<dbReference type="VEuPathDB" id="MicrosporidiaDB:EHP00_1028"/>
<dbReference type="AlphaFoldDB" id="A0A1W0E520"/>
<feature type="region of interest" description="Disordered" evidence="1">
    <location>
        <begin position="31"/>
        <end position="51"/>
    </location>
</feature>
<organism evidence="3 4">
    <name type="scientific">Ecytonucleospora hepatopenaei</name>
    <dbReference type="NCBI Taxonomy" id="646526"/>
    <lineage>
        <taxon>Eukaryota</taxon>
        <taxon>Fungi</taxon>
        <taxon>Fungi incertae sedis</taxon>
        <taxon>Microsporidia</taxon>
        <taxon>Enterocytozoonidae</taxon>
        <taxon>Ecytonucleospora</taxon>
    </lineage>
</organism>
<proteinExistence type="predicted"/>
<feature type="transmembrane region" description="Helical" evidence="2">
    <location>
        <begin position="110"/>
        <end position="128"/>
    </location>
</feature>
<keyword evidence="2" id="KW-0812">Transmembrane</keyword>
<evidence type="ECO:0000256" key="2">
    <source>
        <dbReference type="SAM" id="Phobius"/>
    </source>
</evidence>
<feature type="transmembrane region" description="Helical" evidence="2">
    <location>
        <begin position="83"/>
        <end position="104"/>
    </location>
</feature>
<dbReference type="EMBL" id="MNPJ01000020">
    <property type="protein sequence ID" value="OQS54323.1"/>
    <property type="molecule type" value="Genomic_DNA"/>
</dbReference>
<keyword evidence="4" id="KW-1185">Reference proteome</keyword>
<comment type="caution">
    <text evidence="3">The sequence shown here is derived from an EMBL/GenBank/DDBJ whole genome shotgun (WGS) entry which is preliminary data.</text>
</comment>
<dbReference type="Proteomes" id="UP000192758">
    <property type="component" value="Unassembled WGS sequence"/>
</dbReference>
<accession>A0A1W0E520</accession>
<protein>
    <submittedName>
        <fullName evidence="3">Uncharacterized protein</fullName>
    </submittedName>
</protein>